<organism evidence="1 2">
    <name type="scientific">Desulfosporosinus metallidurans</name>
    <dbReference type="NCBI Taxonomy" id="1888891"/>
    <lineage>
        <taxon>Bacteria</taxon>
        <taxon>Bacillati</taxon>
        <taxon>Bacillota</taxon>
        <taxon>Clostridia</taxon>
        <taxon>Eubacteriales</taxon>
        <taxon>Desulfitobacteriaceae</taxon>
        <taxon>Desulfosporosinus</taxon>
    </lineage>
</organism>
<name>A0A1Q8QJP6_9FIRM</name>
<evidence type="ECO:0000313" key="1">
    <source>
        <dbReference type="EMBL" id="OLN27573.1"/>
    </source>
</evidence>
<protein>
    <submittedName>
        <fullName evidence="1">Uncharacterized protein</fullName>
    </submittedName>
</protein>
<dbReference type="Proteomes" id="UP000186102">
    <property type="component" value="Unassembled WGS sequence"/>
</dbReference>
<comment type="caution">
    <text evidence="1">The sequence shown here is derived from an EMBL/GenBank/DDBJ whole genome shotgun (WGS) entry which is preliminary data.</text>
</comment>
<evidence type="ECO:0000313" key="2">
    <source>
        <dbReference type="Proteomes" id="UP000186102"/>
    </source>
</evidence>
<reference evidence="1 2" key="1">
    <citation type="submission" date="2016-09" db="EMBL/GenBank/DDBJ databases">
        <title>Complete genome of Desulfosporosinus sp. OL.</title>
        <authorList>
            <person name="Mardanov A."/>
            <person name="Beletsky A."/>
            <person name="Panova A."/>
            <person name="Karnachuk O."/>
            <person name="Ravin N."/>
        </authorList>
    </citation>
    <scope>NUCLEOTIDE SEQUENCE [LARGE SCALE GENOMIC DNA]</scope>
    <source>
        <strain evidence="1 2">OL</strain>
    </source>
</reference>
<sequence>MRDLEKLIDEVNGSMSMEGMPLTQTDKDRIRHCAGNDKLVEKTIAELIIKHTAVMDQTHEQQL</sequence>
<proteinExistence type="predicted"/>
<dbReference type="AlphaFoldDB" id="A0A1Q8QJP6"/>
<keyword evidence="2" id="KW-1185">Reference proteome</keyword>
<dbReference type="RefSeq" id="WP_075366795.1">
    <property type="nucleotide sequence ID" value="NZ_MLBF01000055.1"/>
</dbReference>
<dbReference type="OrthoDB" id="1799165at2"/>
<gene>
    <name evidence="1" type="ORF">DSOL_4448</name>
</gene>
<accession>A0A1Q8QJP6</accession>
<dbReference type="EMBL" id="MLBF01000055">
    <property type="protein sequence ID" value="OLN27573.1"/>
    <property type="molecule type" value="Genomic_DNA"/>
</dbReference>